<reference evidence="1 2" key="1">
    <citation type="journal article" date="2021" name="J. Hered.">
        <title>A chromosome-level genome assembly of the parasitoid wasp, Cotesia glomerata (Hymenoptera: Braconidae).</title>
        <authorList>
            <person name="Pinto B.J."/>
            <person name="Weis J.J."/>
            <person name="Gamble T."/>
            <person name="Ode P.J."/>
            <person name="Paul R."/>
            <person name="Zaspel J.M."/>
        </authorList>
    </citation>
    <scope>NUCLEOTIDE SEQUENCE [LARGE SCALE GENOMIC DNA]</scope>
    <source>
        <strain evidence="1">CgM1</strain>
    </source>
</reference>
<name>A0AAV7J0N7_COTGL</name>
<accession>A0AAV7J0N7</accession>
<dbReference type="EMBL" id="JAHXZJ010000374">
    <property type="protein sequence ID" value="KAH0561263.1"/>
    <property type="molecule type" value="Genomic_DNA"/>
</dbReference>
<dbReference type="Proteomes" id="UP000826195">
    <property type="component" value="Unassembled WGS sequence"/>
</dbReference>
<organism evidence="1 2">
    <name type="scientific">Cotesia glomerata</name>
    <name type="common">Lepidopteran parasitic wasp</name>
    <name type="synonym">Apanteles glomeratus</name>
    <dbReference type="NCBI Taxonomy" id="32391"/>
    <lineage>
        <taxon>Eukaryota</taxon>
        <taxon>Metazoa</taxon>
        <taxon>Ecdysozoa</taxon>
        <taxon>Arthropoda</taxon>
        <taxon>Hexapoda</taxon>
        <taxon>Insecta</taxon>
        <taxon>Pterygota</taxon>
        <taxon>Neoptera</taxon>
        <taxon>Endopterygota</taxon>
        <taxon>Hymenoptera</taxon>
        <taxon>Apocrita</taxon>
        <taxon>Ichneumonoidea</taxon>
        <taxon>Braconidae</taxon>
        <taxon>Microgastrinae</taxon>
        <taxon>Cotesia</taxon>
    </lineage>
</organism>
<sequence length="72" mass="8464">MVLLHLPSNRKLIVVYFFRDEHKRPSILPDSAFLQDQSPAMQQIKKFDAAYYRADNNLEWSFAITKPLSHSK</sequence>
<protein>
    <submittedName>
        <fullName evidence="1">Uncharacterized protein</fullName>
    </submittedName>
</protein>
<proteinExistence type="predicted"/>
<dbReference type="AlphaFoldDB" id="A0AAV7J0N7"/>
<comment type="caution">
    <text evidence="1">The sequence shown here is derived from an EMBL/GenBank/DDBJ whole genome shotgun (WGS) entry which is preliminary data.</text>
</comment>
<evidence type="ECO:0000313" key="1">
    <source>
        <dbReference type="EMBL" id="KAH0561263.1"/>
    </source>
</evidence>
<evidence type="ECO:0000313" key="2">
    <source>
        <dbReference type="Proteomes" id="UP000826195"/>
    </source>
</evidence>
<gene>
    <name evidence="1" type="ORF">KQX54_015473</name>
</gene>
<keyword evidence="2" id="KW-1185">Reference proteome</keyword>